<keyword evidence="1" id="KW-1185">Reference proteome</keyword>
<reference evidence="1" key="1">
    <citation type="submission" date="2012-09" db="EMBL/GenBank/DDBJ databases">
        <authorList>
            <person name="Martin A.A."/>
        </authorList>
    </citation>
    <scope>NUCLEOTIDE SEQUENCE</scope>
</reference>
<organism evidence="1 2">
    <name type="scientific">Angiostrongylus cantonensis</name>
    <name type="common">Rat lungworm</name>
    <dbReference type="NCBI Taxonomy" id="6313"/>
    <lineage>
        <taxon>Eukaryota</taxon>
        <taxon>Metazoa</taxon>
        <taxon>Ecdysozoa</taxon>
        <taxon>Nematoda</taxon>
        <taxon>Chromadorea</taxon>
        <taxon>Rhabditida</taxon>
        <taxon>Rhabditina</taxon>
        <taxon>Rhabditomorpha</taxon>
        <taxon>Strongyloidea</taxon>
        <taxon>Metastrongylidae</taxon>
        <taxon>Angiostrongylus</taxon>
    </lineage>
</organism>
<reference evidence="2" key="2">
    <citation type="submission" date="2017-02" db="UniProtKB">
        <authorList>
            <consortium name="WormBaseParasite"/>
        </authorList>
    </citation>
    <scope>IDENTIFICATION</scope>
</reference>
<protein>
    <submittedName>
        <fullName evidence="2">Bacteriophage protein</fullName>
    </submittedName>
</protein>
<evidence type="ECO:0000313" key="2">
    <source>
        <dbReference type="WBParaSite" id="ACAC_0001238301-mRNA-1"/>
    </source>
</evidence>
<name>A0A0K0DLC1_ANGCA</name>
<sequence>MVFSTTAGVRARVPDIATSMAGAQASVSRIVMQAVIDVLERQGRGAGLSDDIIAIILGQLTVQINYTPLECKEVAVNQNPAIAFAGGNMKPHCIIVGNTVTSLCTAMGNDNCDINRNMAIGAIPPMHLSISGRLTTTNVIMANWSREMWQSVVNRAVRMLASGPFGANFFAAVATVT</sequence>
<dbReference type="Proteomes" id="UP000035642">
    <property type="component" value="Unassembled WGS sequence"/>
</dbReference>
<dbReference type="AlphaFoldDB" id="A0A0K0DLC1"/>
<dbReference type="WBParaSite" id="ACAC_0001238301-mRNA-1">
    <property type="protein sequence ID" value="ACAC_0001238301-mRNA-1"/>
    <property type="gene ID" value="ACAC_0001238301"/>
</dbReference>
<evidence type="ECO:0000313" key="1">
    <source>
        <dbReference type="Proteomes" id="UP000035642"/>
    </source>
</evidence>
<accession>A0A0K0DLC1</accession>
<proteinExistence type="predicted"/>